<reference evidence="1 2" key="1">
    <citation type="submission" date="2015-09" db="EMBL/GenBank/DDBJ databases">
        <title>Trachymyrmex cornetzi WGS genome.</title>
        <authorList>
            <person name="Nygaard S."/>
            <person name="Hu H."/>
            <person name="Boomsma J."/>
            <person name="Zhang G."/>
        </authorList>
    </citation>
    <scope>NUCLEOTIDE SEQUENCE [LARGE SCALE GENOMIC DNA]</scope>
    <source>
        <strain evidence="1">Tcor2-1</strain>
        <tissue evidence="1">Whole body</tissue>
    </source>
</reference>
<name>A0A151IZ88_9HYME</name>
<evidence type="ECO:0000313" key="2">
    <source>
        <dbReference type="Proteomes" id="UP000078492"/>
    </source>
</evidence>
<dbReference type="EMBL" id="KQ980717">
    <property type="protein sequence ID" value="KYN14202.1"/>
    <property type="molecule type" value="Genomic_DNA"/>
</dbReference>
<protein>
    <submittedName>
        <fullName evidence="1">Uncharacterized protein</fullName>
    </submittedName>
</protein>
<sequence>MTIFDHCLANVGTMLATGCYANLGATSAQAKFADFYFKTTSGHGRAKVGSTSGQCWQHVGNRWSRQSRRDLGPTYVSRLLLIDEARANVGNMSATGGHANYGATSAQPTLADTYSMTTFDQCLANVGTMLATGCYANLGATSAQAKFADFYFKTTSGHGRAKVGSTLAVCRQPVVTPITARPWPNVR</sequence>
<evidence type="ECO:0000313" key="1">
    <source>
        <dbReference type="EMBL" id="KYN14202.1"/>
    </source>
</evidence>
<proteinExistence type="predicted"/>
<keyword evidence="2" id="KW-1185">Reference proteome</keyword>
<dbReference type="AlphaFoldDB" id="A0A151IZ88"/>
<organism evidence="1 2">
    <name type="scientific">Trachymyrmex cornetzi</name>
    <dbReference type="NCBI Taxonomy" id="471704"/>
    <lineage>
        <taxon>Eukaryota</taxon>
        <taxon>Metazoa</taxon>
        <taxon>Ecdysozoa</taxon>
        <taxon>Arthropoda</taxon>
        <taxon>Hexapoda</taxon>
        <taxon>Insecta</taxon>
        <taxon>Pterygota</taxon>
        <taxon>Neoptera</taxon>
        <taxon>Endopterygota</taxon>
        <taxon>Hymenoptera</taxon>
        <taxon>Apocrita</taxon>
        <taxon>Aculeata</taxon>
        <taxon>Formicoidea</taxon>
        <taxon>Formicidae</taxon>
        <taxon>Myrmicinae</taxon>
        <taxon>Trachymyrmex</taxon>
    </lineage>
</organism>
<dbReference type="Proteomes" id="UP000078492">
    <property type="component" value="Unassembled WGS sequence"/>
</dbReference>
<gene>
    <name evidence="1" type="ORF">ALC57_13595</name>
</gene>
<accession>A0A151IZ88</accession>